<sequence length="1031" mass="113097">MKSLYSSFLLLAAVGMPSSAEITTYTVGGDGTLTTSVFATATPQLSPVYSSSKSTSVKQPRGKAIGDIRAGAIVPAFETKTVYGFLDFTTTVGSTVMVFTPQSQTAKNKENPKTHSDPPASRSLRYTKSSSAFTLRPTPSLELALLTPTPTASPKFTISASSTLESSFFNPQTALAIETLFSVEPTTNNPGEGSVSEEKEVKHKNKAPLKPFRRAPYAKRPQSSSSGTRNGVPPIFFGSDRRKPPRHSFKASTIVPITVEGTGTLSKTPSVTSTPTLTTPAEVVVKATQGFRSISVIGPFSTAVENNIGETSEYYDFLSSEPLHVEEESYDIYNAEPTPTFSDYESDLYSTTSEFPTGLVTRIGGTLVSKGLTTVHETEVIGTFIEGQYAQILQSTSHIFKNPDMETLQSVIKGSATQFIDTDATSALPLESLFSSAAVFGNDYDDGSLQSVISKRTGVNDLQGARIERSRSVYDPFVDAEEDYDLQRSGSNLRPSFNFRPSASLRRTPEVSTFYADAVSPTTFRRRFTPTNRFAKPVPTRRFGVESPTTFRPSDSRSDSRQKQSRPLNRWRLNSSPRPKVQIGRRPSFNNNKNNNRNQEIDEYQEYQEIDQGPLDPVQKPTPPPAITNKNEVETLGFVTSTPADGATDVYYELVTIRSLHTFRVGTTKNTRYVTFTRTSTHYIDTTPAPSITNDELYENYENPPLFENILDSPRDISTLPPIDIGEGDITALLETVTETFSTTEIMMKTSVLPVLYGGDTSYYTLTQTYHIARVVTALKTVPPVEAFSFIPENSLTEFNDQLLAEGSENEESLLPGEREYDENGDIIDTRSEVRVPPPPGFPFQDPNLEDLVSGSFNPDAFEQQTNPAFVAALQHQKEMSLHKSQQPQLISGQQELPTTSNNAQPTPNLSPEQLQQLAYLRLINPYFGGFPQMQQQPQSTVVSSPVTITTDVVTTSTRVLRVIFNARPIYTTLSTVETIHTTITTFETSTVTVTPQVPSFPFPFGGNGFPANGFPANGFPSNGFPGAFQG</sequence>
<name>A0AAV2RCF1_MEGNR</name>
<evidence type="ECO:0000256" key="1">
    <source>
        <dbReference type="SAM" id="MobiDB-lite"/>
    </source>
</evidence>
<feature type="domain" description="DUF4758" evidence="3">
    <location>
        <begin position="346"/>
        <end position="397"/>
    </location>
</feature>
<dbReference type="InterPro" id="IPR031866">
    <property type="entry name" value="DUF4758"/>
</dbReference>
<evidence type="ECO:0000259" key="3">
    <source>
        <dbReference type="Pfam" id="PF15950"/>
    </source>
</evidence>
<organism evidence="4 5">
    <name type="scientific">Meganyctiphanes norvegica</name>
    <name type="common">Northern krill</name>
    <name type="synonym">Thysanopoda norvegica</name>
    <dbReference type="NCBI Taxonomy" id="48144"/>
    <lineage>
        <taxon>Eukaryota</taxon>
        <taxon>Metazoa</taxon>
        <taxon>Ecdysozoa</taxon>
        <taxon>Arthropoda</taxon>
        <taxon>Crustacea</taxon>
        <taxon>Multicrustacea</taxon>
        <taxon>Malacostraca</taxon>
        <taxon>Eumalacostraca</taxon>
        <taxon>Eucarida</taxon>
        <taxon>Euphausiacea</taxon>
        <taxon>Euphausiidae</taxon>
        <taxon>Meganyctiphanes</taxon>
    </lineage>
</organism>
<feature type="chain" id="PRO_5043853283" description="DUF4758 domain-containing protein" evidence="2">
    <location>
        <begin position="21"/>
        <end position="1031"/>
    </location>
</feature>
<dbReference type="Pfam" id="PF15950">
    <property type="entry name" value="DUF4758"/>
    <property type="match status" value="1"/>
</dbReference>
<evidence type="ECO:0000313" key="5">
    <source>
        <dbReference type="Proteomes" id="UP001497623"/>
    </source>
</evidence>
<feature type="signal peptide" evidence="2">
    <location>
        <begin position="1"/>
        <end position="20"/>
    </location>
</feature>
<keyword evidence="5" id="KW-1185">Reference proteome</keyword>
<feature type="region of interest" description="Disordered" evidence="1">
    <location>
        <begin position="528"/>
        <end position="597"/>
    </location>
</feature>
<reference evidence="4 5" key="1">
    <citation type="submission" date="2024-05" db="EMBL/GenBank/DDBJ databases">
        <authorList>
            <person name="Wallberg A."/>
        </authorList>
    </citation>
    <scope>NUCLEOTIDE SEQUENCE [LARGE SCALE GENOMIC DNA]</scope>
</reference>
<protein>
    <recommendedName>
        <fullName evidence="3">DUF4758 domain-containing protein</fullName>
    </recommendedName>
</protein>
<feature type="compositionally biased region" description="Basic residues" evidence="1">
    <location>
        <begin position="202"/>
        <end position="217"/>
    </location>
</feature>
<proteinExistence type="predicted"/>
<evidence type="ECO:0000313" key="4">
    <source>
        <dbReference type="EMBL" id="CAL4121901.1"/>
    </source>
</evidence>
<gene>
    <name evidence="4" type="ORF">MNOR_LOCUS22763</name>
</gene>
<keyword evidence="2" id="KW-0732">Signal</keyword>
<dbReference type="AlphaFoldDB" id="A0AAV2RCF1"/>
<comment type="caution">
    <text evidence="4">The sequence shown here is derived from an EMBL/GenBank/DDBJ whole genome shotgun (WGS) entry which is preliminary data.</text>
</comment>
<dbReference type="PANTHER" id="PTHR39072:SF3">
    <property type="entry name" value="RE48511P"/>
    <property type="match status" value="1"/>
</dbReference>
<feature type="compositionally biased region" description="Basic and acidic residues" evidence="1">
    <location>
        <begin position="107"/>
        <end position="116"/>
    </location>
</feature>
<dbReference type="Proteomes" id="UP001497623">
    <property type="component" value="Unassembled WGS sequence"/>
</dbReference>
<evidence type="ECO:0000256" key="2">
    <source>
        <dbReference type="SAM" id="SignalP"/>
    </source>
</evidence>
<dbReference type="EMBL" id="CAXKWB010019454">
    <property type="protein sequence ID" value="CAL4121901.1"/>
    <property type="molecule type" value="Genomic_DNA"/>
</dbReference>
<feature type="region of interest" description="Disordered" evidence="1">
    <location>
        <begin position="103"/>
        <end position="126"/>
    </location>
</feature>
<accession>A0AAV2RCF1</accession>
<dbReference type="PANTHER" id="PTHR39072">
    <property type="entry name" value="RE48511P"/>
    <property type="match status" value="1"/>
</dbReference>
<feature type="region of interest" description="Disordered" evidence="1">
    <location>
        <begin position="184"/>
        <end position="248"/>
    </location>
</feature>